<gene>
    <name evidence="2" type="ORF">GCM10022277_34840</name>
</gene>
<dbReference type="Proteomes" id="UP001501565">
    <property type="component" value="Unassembled WGS sequence"/>
</dbReference>
<accession>A0ABP7N2K8</accession>
<dbReference type="EMBL" id="BAABBN010000012">
    <property type="protein sequence ID" value="GAA3935351.1"/>
    <property type="molecule type" value="Genomic_DNA"/>
</dbReference>
<dbReference type="SUPFAM" id="SSF53850">
    <property type="entry name" value="Periplasmic binding protein-like II"/>
    <property type="match status" value="1"/>
</dbReference>
<name>A0ABP7N2K8_9GAMM</name>
<evidence type="ECO:0000313" key="3">
    <source>
        <dbReference type="Proteomes" id="UP001501565"/>
    </source>
</evidence>
<reference evidence="3" key="1">
    <citation type="journal article" date="2019" name="Int. J. Syst. Evol. Microbiol.">
        <title>The Global Catalogue of Microorganisms (GCM) 10K type strain sequencing project: providing services to taxonomists for standard genome sequencing and annotation.</title>
        <authorList>
            <consortium name="The Broad Institute Genomics Platform"/>
            <consortium name="The Broad Institute Genome Sequencing Center for Infectious Disease"/>
            <person name="Wu L."/>
            <person name="Ma J."/>
        </authorList>
    </citation>
    <scope>NUCLEOTIDE SEQUENCE [LARGE SCALE GENOMIC DNA]</scope>
    <source>
        <strain evidence="3">JCM 17551</strain>
    </source>
</reference>
<proteinExistence type="inferred from homology"/>
<evidence type="ECO:0000256" key="1">
    <source>
        <dbReference type="ARBA" id="ARBA00010333"/>
    </source>
</evidence>
<comment type="similarity">
    <text evidence="1">Belongs to the bacterial solute-binding protein 3 family.</text>
</comment>
<dbReference type="PANTHER" id="PTHR35936">
    <property type="entry name" value="MEMBRANE-BOUND LYTIC MUREIN TRANSGLYCOSYLASE F"/>
    <property type="match status" value="1"/>
</dbReference>
<comment type="caution">
    <text evidence="2">The sequence shown here is derived from an EMBL/GenBank/DDBJ whole genome shotgun (WGS) entry which is preliminary data.</text>
</comment>
<sequence length="215" mass="24606">MIKIARNVFEHEGHQVEYRVIPWSRAIQMAREGKVDGVVGPYVEDCPDFVFPENELGMIGFSFFVTAENSWRFSDISSLHSMKLAVAANYSYGEQLDQYIYENKTNRDRIQVNYGNTPVKNNLRMLLSNRVDLVVSTEPVFWHLAKQLSATNRLKKVGVATSPQKSYIAFSPELPSSGKYATMLSDGVDRLRRSGELDEILAEYGLKDWRERVDE</sequence>
<protein>
    <submittedName>
        <fullName evidence="2">Transporter substrate-binding domain-containing protein</fullName>
    </submittedName>
</protein>
<dbReference type="Gene3D" id="3.40.190.10">
    <property type="entry name" value="Periplasmic binding protein-like II"/>
    <property type="match status" value="2"/>
</dbReference>
<evidence type="ECO:0000313" key="2">
    <source>
        <dbReference type="EMBL" id="GAA3935351.1"/>
    </source>
</evidence>
<keyword evidence="3" id="KW-1185">Reference proteome</keyword>
<dbReference type="RefSeq" id="WP_344799881.1">
    <property type="nucleotide sequence ID" value="NZ_BAABBN010000012.1"/>
</dbReference>
<organism evidence="2 3">
    <name type="scientific">Litoribacillus peritrichatus</name>
    <dbReference type="NCBI Taxonomy" id="718191"/>
    <lineage>
        <taxon>Bacteria</taxon>
        <taxon>Pseudomonadati</taxon>
        <taxon>Pseudomonadota</taxon>
        <taxon>Gammaproteobacteria</taxon>
        <taxon>Oceanospirillales</taxon>
        <taxon>Oceanospirillaceae</taxon>
        <taxon>Litoribacillus</taxon>
    </lineage>
</organism>
<dbReference type="PANTHER" id="PTHR35936:SF25">
    <property type="entry name" value="ABC TRANSPORTER SUBSTRATE-BINDING PROTEIN"/>
    <property type="match status" value="1"/>
</dbReference>